<dbReference type="AlphaFoldDB" id="A0A6C0DLU3"/>
<sequence>MNIVENSNDIIDRILKTAFPELNYSVHNNALSTLPNFNTIYHNFKVVEYKSKQIVIEVKKFNGFNDTDVFMCWITDLNGMNKMAYGTTESIRLIFETLTS</sequence>
<name>A0A6C0DLU3_9ZZZZ</name>
<organism evidence="1">
    <name type="scientific">viral metagenome</name>
    <dbReference type="NCBI Taxonomy" id="1070528"/>
    <lineage>
        <taxon>unclassified sequences</taxon>
        <taxon>metagenomes</taxon>
        <taxon>organismal metagenomes</taxon>
    </lineage>
</organism>
<dbReference type="EMBL" id="MN739643">
    <property type="protein sequence ID" value="QHT17553.1"/>
    <property type="molecule type" value="Genomic_DNA"/>
</dbReference>
<proteinExistence type="predicted"/>
<evidence type="ECO:0000313" key="1">
    <source>
        <dbReference type="EMBL" id="QHT17553.1"/>
    </source>
</evidence>
<protein>
    <submittedName>
        <fullName evidence="1">Uncharacterized protein</fullName>
    </submittedName>
</protein>
<reference evidence="1" key="1">
    <citation type="journal article" date="2020" name="Nature">
        <title>Giant virus diversity and host interactions through global metagenomics.</title>
        <authorList>
            <person name="Schulz F."/>
            <person name="Roux S."/>
            <person name="Paez-Espino D."/>
            <person name="Jungbluth S."/>
            <person name="Walsh D.A."/>
            <person name="Denef V.J."/>
            <person name="McMahon K.D."/>
            <person name="Konstantinidis K.T."/>
            <person name="Eloe-Fadrosh E.A."/>
            <person name="Kyrpides N.C."/>
            <person name="Woyke T."/>
        </authorList>
    </citation>
    <scope>NUCLEOTIDE SEQUENCE</scope>
    <source>
        <strain evidence="1">GVMAG-M-3300023174-30</strain>
    </source>
</reference>
<accession>A0A6C0DLU3</accession>